<accession>A0A1M4W568</accession>
<evidence type="ECO:0000313" key="2">
    <source>
        <dbReference type="Proteomes" id="UP000184480"/>
    </source>
</evidence>
<organism evidence="1 2">
    <name type="scientific">Dysgonomonas macrotermitis</name>
    <dbReference type="NCBI Taxonomy" id="1346286"/>
    <lineage>
        <taxon>Bacteria</taxon>
        <taxon>Pseudomonadati</taxon>
        <taxon>Bacteroidota</taxon>
        <taxon>Bacteroidia</taxon>
        <taxon>Bacteroidales</taxon>
        <taxon>Dysgonomonadaceae</taxon>
        <taxon>Dysgonomonas</taxon>
    </lineage>
</organism>
<name>A0A1M4W568_9BACT</name>
<gene>
    <name evidence="1" type="ORF">SAMN05444362_102129</name>
</gene>
<proteinExistence type="predicted"/>
<dbReference type="AlphaFoldDB" id="A0A1M4W568"/>
<evidence type="ECO:0000313" key="1">
    <source>
        <dbReference type="EMBL" id="SHE76347.1"/>
    </source>
</evidence>
<protein>
    <recommendedName>
        <fullName evidence="3">DUF2971 domain-containing protein</fullName>
    </recommendedName>
</protein>
<reference evidence="2" key="1">
    <citation type="submission" date="2016-11" db="EMBL/GenBank/DDBJ databases">
        <authorList>
            <person name="Varghese N."/>
            <person name="Submissions S."/>
        </authorList>
    </citation>
    <scope>NUCLEOTIDE SEQUENCE [LARGE SCALE GENOMIC DNA]</scope>
    <source>
        <strain evidence="2">DSM 27370</strain>
    </source>
</reference>
<dbReference type="RefSeq" id="WP_062176656.1">
    <property type="nucleotide sequence ID" value="NZ_BBXL01000002.1"/>
</dbReference>
<evidence type="ECO:0008006" key="3">
    <source>
        <dbReference type="Google" id="ProtNLM"/>
    </source>
</evidence>
<sequence>MNICSLSKERNHPLLWAHYANGSRGVNLGVEITGHNLIKRKIIYGGTPLIDDCINTSHTALEILTHKLYYWDYEKEVRIFNGNNTQIKVLIKEIILGKKYHLIIKS</sequence>
<dbReference type="OrthoDB" id="190848at2"/>
<dbReference type="Proteomes" id="UP000184480">
    <property type="component" value="Unassembled WGS sequence"/>
</dbReference>
<keyword evidence="2" id="KW-1185">Reference proteome</keyword>
<dbReference type="EMBL" id="FQUC01000002">
    <property type="protein sequence ID" value="SHE76347.1"/>
    <property type="molecule type" value="Genomic_DNA"/>
</dbReference>
<dbReference type="STRING" id="1346286.SAMN05444362_102129"/>